<keyword evidence="3" id="KW-0031">Aminopeptidase</keyword>
<evidence type="ECO:0000256" key="1">
    <source>
        <dbReference type="PIRNR" id="PIRNR029171"/>
    </source>
</evidence>
<dbReference type="GO" id="GO:0004177">
    <property type="term" value="F:aminopeptidase activity"/>
    <property type="evidence" value="ECO:0007669"/>
    <property type="project" value="UniProtKB-KW"/>
</dbReference>
<comment type="caution">
    <text evidence="3">The sequence shown here is derived from an EMBL/GenBank/DDBJ whole genome shotgun (WGS) entry which is preliminary data.</text>
</comment>
<dbReference type="GeneID" id="28847138"/>
<accession>A0A179G0X2</accession>
<dbReference type="RefSeq" id="XP_018147894.1">
    <property type="nucleotide sequence ID" value="XM_018283144.1"/>
</dbReference>
<dbReference type="InterPro" id="IPR022742">
    <property type="entry name" value="Hydrolase_4"/>
</dbReference>
<sequence>MRATYFYFPFLGLAAALQAANFDISPAEAAQHGCNDTCLQTYHMTQAMDEEEFRTNFDYEFYQTASNFSGSSPGDLLKLEPLDPTTMNTSSGTTVYRMQYTSKDLDGSPVPVTGFIAFPYTMKKWKADPLPSGPDVFRLVAWAHGTSGLYSGCAPSNGPTLYEGAWQALVDHGYAVVGTDYAGIGNNYTTHKFLSFSAQATDVYYSVVAAKKVYGHVLSLEWASIGHSQGGGVVWKLAEDKRIQAQKAGYLGTVALSPATYVVDMFLKRFDQYPVPGLVTVLPESIRRAIPSYNSTFLARPAQRRYELAEKAKVCFASRLGLTMDLTHEQVVDRAALERDMPMLEEWQSKEAPVRGEKSSSPILVMQGGSDDLVLPDLAKDVWMKSCGSGNEVHLVYYPGVGHTPLVQASQLDWMDWIDGLFDKGNTTQNLTCSFAIRRPFNLEHMRSPIG</sequence>
<dbReference type="GO" id="GO:0004806">
    <property type="term" value="F:triacylglycerol lipase activity"/>
    <property type="evidence" value="ECO:0007669"/>
    <property type="project" value="UniProtKB-UniRule"/>
</dbReference>
<keyword evidence="3" id="KW-0645">Protease</keyword>
<dbReference type="GO" id="GO:0016042">
    <property type="term" value="P:lipid catabolic process"/>
    <property type="evidence" value="ECO:0007669"/>
    <property type="project" value="UniProtKB-UniRule"/>
</dbReference>
<feature type="chain" id="PRO_5013434569" evidence="1">
    <location>
        <begin position="20"/>
        <end position="451"/>
    </location>
</feature>
<gene>
    <name evidence="3" type="ORF">VFPPC_03668</name>
</gene>
<keyword evidence="1" id="KW-0732">Signal</keyword>
<comment type="similarity">
    <text evidence="1">Belongs to the AB hydrolase superfamily. Lipase family.</text>
</comment>
<dbReference type="STRING" id="1380566.A0A179G0X2"/>
<keyword evidence="3" id="KW-0378">Hydrolase</keyword>
<keyword evidence="4" id="KW-1185">Reference proteome</keyword>
<reference evidence="3 4" key="1">
    <citation type="journal article" date="2016" name="PLoS Pathog.">
        <title>Biosynthesis of antibiotic leucinostatins in bio-control fungus Purpureocillium lilacinum and their inhibition on phytophthora revealed by genome mining.</title>
        <authorList>
            <person name="Wang G."/>
            <person name="Liu Z."/>
            <person name="Lin R."/>
            <person name="Li E."/>
            <person name="Mao Z."/>
            <person name="Ling J."/>
            <person name="Yang Y."/>
            <person name="Yin W.B."/>
            <person name="Xie B."/>
        </authorList>
    </citation>
    <scope>NUCLEOTIDE SEQUENCE [LARGE SCALE GENOMIC DNA]</scope>
    <source>
        <strain evidence="3">170</strain>
    </source>
</reference>
<name>A0A179G0X2_METCM</name>
<dbReference type="Pfam" id="PF12146">
    <property type="entry name" value="Hydrolase_4"/>
    <property type="match status" value="1"/>
</dbReference>
<dbReference type="PIRSF" id="PIRSF029171">
    <property type="entry name" value="Esterase_LipA"/>
    <property type="match status" value="1"/>
</dbReference>
<dbReference type="PANTHER" id="PTHR34853">
    <property type="match status" value="1"/>
</dbReference>
<dbReference type="KEGG" id="pchm:VFPPC_03668"/>
<dbReference type="EMBL" id="LSBJ02000002">
    <property type="protein sequence ID" value="OAQ71357.1"/>
    <property type="molecule type" value="Genomic_DNA"/>
</dbReference>
<dbReference type="SUPFAM" id="SSF53474">
    <property type="entry name" value="alpha/beta-Hydrolases"/>
    <property type="match status" value="1"/>
</dbReference>
<evidence type="ECO:0000313" key="4">
    <source>
        <dbReference type="Proteomes" id="UP000078397"/>
    </source>
</evidence>
<dbReference type="InterPro" id="IPR005152">
    <property type="entry name" value="Lipase_secreted"/>
</dbReference>
<organism evidence="3 4">
    <name type="scientific">Pochonia chlamydosporia 170</name>
    <dbReference type="NCBI Taxonomy" id="1380566"/>
    <lineage>
        <taxon>Eukaryota</taxon>
        <taxon>Fungi</taxon>
        <taxon>Dikarya</taxon>
        <taxon>Ascomycota</taxon>
        <taxon>Pezizomycotina</taxon>
        <taxon>Sordariomycetes</taxon>
        <taxon>Hypocreomycetidae</taxon>
        <taxon>Hypocreales</taxon>
        <taxon>Clavicipitaceae</taxon>
        <taxon>Pochonia</taxon>
    </lineage>
</organism>
<feature type="signal peptide" evidence="1">
    <location>
        <begin position="1"/>
        <end position="19"/>
    </location>
</feature>
<dbReference type="AlphaFoldDB" id="A0A179G0X2"/>
<proteinExistence type="inferred from homology"/>
<protein>
    <submittedName>
        <fullName evidence="3">Prolyl aminopeptidase (Secreted protein)</fullName>
    </submittedName>
</protein>
<dbReference type="InterPro" id="IPR029058">
    <property type="entry name" value="AB_hydrolase_fold"/>
</dbReference>
<evidence type="ECO:0000313" key="3">
    <source>
        <dbReference type="EMBL" id="OAQ71357.1"/>
    </source>
</evidence>
<dbReference type="Gene3D" id="3.40.50.1820">
    <property type="entry name" value="alpha/beta hydrolase"/>
    <property type="match status" value="2"/>
</dbReference>
<dbReference type="OrthoDB" id="5382058at2759"/>
<feature type="domain" description="Serine aminopeptidase S33" evidence="2">
    <location>
        <begin position="162"/>
        <end position="406"/>
    </location>
</feature>
<dbReference type="PANTHER" id="PTHR34853:SF1">
    <property type="entry name" value="LIPASE 5"/>
    <property type="match status" value="1"/>
</dbReference>
<evidence type="ECO:0000259" key="2">
    <source>
        <dbReference type="Pfam" id="PF12146"/>
    </source>
</evidence>
<dbReference type="Proteomes" id="UP000078397">
    <property type="component" value="Unassembled WGS sequence"/>
</dbReference>